<organism evidence="5 6">
    <name type="scientific">Janibacter indicus</name>
    <dbReference type="NCBI Taxonomy" id="857417"/>
    <lineage>
        <taxon>Bacteria</taxon>
        <taxon>Bacillati</taxon>
        <taxon>Actinomycetota</taxon>
        <taxon>Actinomycetes</taxon>
        <taxon>Micrococcales</taxon>
        <taxon>Intrasporangiaceae</taxon>
        <taxon>Janibacter</taxon>
    </lineage>
</organism>
<protein>
    <submittedName>
        <fullName evidence="5">DNA-binding transcriptional regulator, MarR family</fullName>
    </submittedName>
</protein>
<dbReference type="InterPro" id="IPR000835">
    <property type="entry name" value="HTH_MarR-typ"/>
</dbReference>
<dbReference type="PANTHER" id="PTHR42756:SF1">
    <property type="entry name" value="TRANSCRIPTIONAL REPRESSOR OF EMRAB OPERON"/>
    <property type="match status" value="1"/>
</dbReference>
<reference evidence="5 6" key="1">
    <citation type="submission" date="2017-04" db="EMBL/GenBank/DDBJ databases">
        <authorList>
            <person name="Afonso C.L."/>
            <person name="Miller P.J."/>
            <person name="Scott M.A."/>
            <person name="Spackman E."/>
            <person name="Goraichik I."/>
            <person name="Dimitrov K.M."/>
            <person name="Suarez D.L."/>
            <person name="Swayne D.E."/>
        </authorList>
    </citation>
    <scope>NUCLEOTIDE SEQUENCE [LARGE SCALE GENOMIC DNA]</scope>
    <source>
        <strain evidence="5 6">CGMCC 1.12511</strain>
    </source>
</reference>
<dbReference type="InterPro" id="IPR036390">
    <property type="entry name" value="WH_DNA-bd_sf"/>
</dbReference>
<dbReference type="PRINTS" id="PR00598">
    <property type="entry name" value="HTHMARR"/>
</dbReference>
<evidence type="ECO:0000256" key="3">
    <source>
        <dbReference type="ARBA" id="ARBA00023163"/>
    </source>
</evidence>
<name>A0A1W1YIN9_9MICO</name>
<dbReference type="PROSITE" id="PS01117">
    <property type="entry name" value="HTH_MARR_1"/>
    <property type="match status" value="1"/>
</dbReference>
<dbReference type="Proteomes" id="UP000192634">
    <property type="component" value="Unassembled WGS sequence"/>
</dbReference>
<sequence>MADRVSDYLAQWAAVRPDLDVSSMGVVGRISRAGEILGRAVSENFREHGIQSGEFDTLATLRRSGAPHTLTPGQLARSAMVSGAAMTNRLQRLEDRGLLERATDPDNRRSVRVRLTEAGLEVVDAAVATHVATQQQALDQALTPREQAQLADLLERFLEGSGDNSADPG</sequence>
<feature type="domain" description="HTH marR-type" evidence="4">
    <location>
        <begin position="23"/>
        <end position="159"/>
    </location>
</feature>
<keyword evidence="2 5" id="KW-0238">DNA-binding</keyword>
<keyword evidence="3" id="KW-0804">Transcription</keyword>
<accession>A0A1W1YIN9</accession>
<dbReference type="InterPro" id="IPR023187">
    <property type="entry name" value="Tscrpt_reg_MarR-type_CS"/>
</dbReference>
<evidence type="ECO:0000313" key="5">
    <source>
        <dbReference type="EMBL" id="SMC36100.1"/>
    </source>
</evidence>
<proteinExistence type="predicted"/>
<dbReference type="OrthoDB" id="3237509at2"/>
<dbReference type="InterPro" id="IPR036388">
    <property type="entry name" value="WH-like_DNA-bd_sf"/>
</dbReference>
<gene>
    <name evidence="5" type="ORF">SAMN06296429_10274</name>
</gene>
<dbReference type="SUPFAM" id="SSF46785">
    <property type="entry name" value="Winged helix' DNA-binding domain"/>
    <property type="match status" value="1"/>
</dbReference>
<keyword evidence="1" id="KW-0805">Transcription regulation</keyword>
<dbReference type="Pfam" id="PF01047">
    <property type="entry name" value="MarR"/>
    <property type="match status" value="1"/>
</dbReference>
<evidence type="ECO:0000256" key="2">
    <source>
        <dbReference type="ARBA" id="ARBA00023125"/>
    </source>
</evidence>
<evidence type="ECO:0000256" key="1">
    <source>
        <dbReference type="ARBA" id="ARBA00023015"/>
    </source>
</evidence>
<dbReference type="AlphaFoldDB" id="A0A1W1YIN9"/>
<dbReference type="SMART" id="SM00347">
    <property type="entry name" value="HTH_MARR"/>
    <property type="match status" value="1"/>
</dbReference>
<dbReference type="EMBL" id="FWXN01000002">
    <property type="protein sequence ID" value="SMC36100.1"/>
    <property type="molecule type" value="Genomic_DNA"/>
</dbReference>
<evidence type="ECO:0000313" key="6">
    <source>
        <dbReference type="Proteomes" id="UP000192634"/>
    </source>
</evidence>
<dbReference type="Gene3D" id="1.10.10.10">
    <property type="entry name" value="Winged helix-like DNA-binding domain superfamily/Winged helix DNA-binding domain"/>
    <property type="match status" value="1"/>
</dbReference>
<dbReference type="PROSITE" id="PS50995">
    <property type="entry name" value="HTH_MARR_2"/>
    <property type="match status" value="1"/>
</dbReference>
<evidence type="ECO:0000259" key="4">
    <source>
        <dbReference type="PROSITE" id="PS50995"/>
    </source>
</evidence>
<dbReference type="PANTHER" id="PTHR42756">
    <property type="entry name" value="TRANSCRIPTIONAL REGULATOR, MARR"/>
    <property type="match status" value="1"/>
</dbReference>
<dbReference type="GO" id="GO:0003677">
    <property type="term" value="F:DNA binding"/>
    <property type="evidence" value="ECO:0007669"/>
    <property type="project" value="UniProtKB-KW"/>
</dbReference>
<dbReference type="GO" id="GO:0003700">
    <property type="term" value="F:DNA-binding transcription factor activity"/>
    <property type="evidence" value="ECO:0007669"/>
    <property type="project" value="InterPro"/>
</dbReference>
<dbReference type="RefSeq" id="WP_084449656.1">
    <property type="nucleotide sequence ID" value="NZ_FWXN01000002.1"/>
</dbReference>